<dbReference type="Gene3D" id="3.40.50.10140">
    <property type="entry name" value="Toll/interleukin-1 receptor homology (TIR) domain"/>
    <property type="match status" value="1"/>
</dbReference>
<dbReference type="RefSeq" id="WP_326928221.1">
    <property type="nucleotide sequence ID" value="NZ_CP123443.1"/>
</dbReference>
<evidence type="ECO:0000313" key="2">
    <source>
        <dbReference type="EMBL" id="WGK70016.1"/>
    </source>
</evidence>
<keyword evidence="3" id="KW-1185">Reference proteome</keyword>
<dbReference type="InterPro" id="IPR015032">
    <property type="entry name" value="ThsB__TIR-like_domain"/>
</dbReference>
<dbReference type="InterPro" id="IPR035897">
    <property type="entry name" value="Toll_tir_struct_dom_sf"/>
</dbReference>
<gene>
    <name evidence="2" type="ORF">P0082_03920</name>
</gene>
<dbReference type="Proteomes" id="UP001228690">
    <property type="component" value="Chromosome"/>
</dbReference>
<reference evidence="2 3" key="1">
    <citation type="submission" date="2023-04" db="EMBL/GenBank/DDBJ databases">
        <title>Spirochaete genome identified in red abalone sample constitutes a novel genus.</title>
        <authorList>
            <person name="Sharma S.P."/>
            <person name="Purcell C.M."/>
            <person name="Hyde J.R."/>
            <person name="Severin A.J."/>
        </authorList>
    </citation>
    <scope>NUCLEOTIDE SEQUENCE [LARGE SCALE GENOMIC DNA]</scope>
    <source>
        <strain evidence="2 3">SP-2023</strain>
    </source>
</reference>
<evidence type="ECO:0000259" key="1">
    <source>
        <dbReference type="Pfam" id="PF08937"/>
    </source>
</evidence>
<organism evidence="2 3">
    <name type="scientific">Candidatus Haliotispira prima</name>
    <dbReference type="NCBI Taxonomy" id="3034016"/>
    <lineage>
        <taxon>Bacteria</taxon>
        <taxon>Pseudomonadati</taxon>
        <taxon>Spirochaetota</taxon>
        <taxon>Spirochaetia</taxon>
        <taxon>Spirochaetales</taxon>
        <taxon>Spirochaetaceae</taxon>
        <taxon>Candidatus Haliotispira</taxon>
    </lineage>
</organism>
<sequence>MGRKIFVSYKYSDSSVYGHHKTARDYVDHLIAIFKGDEVYKGEGYEDLSDFKDETIKNRLKEKIHDSSITIVLISPRMKEPFNLESDQWIPWEISYSLKEITRNDKTSHTNAVLAVVLPDQNNSYHYFIEDNTCPYCNCRTFRTNTLFQILKDNMFNIIEPTFSNCSNHSRSNPVYTGESSYILSVKWGDFVSNIENWLSRSTKIRDNRKFYNVVKEVSNG</sequence>
<name>A0ABY8MJN5_9SPIO</name>
<dbReference type="EMBL" id="CP123443">
    <property type="protein sequence ID" value="WGK70016.1"/>
    <property type="molecule type" value="Genomic_DNA"/>
</dbReference>
<feature type="domain" description="Thoeris protein ThsB TIR-like" evidence="1">
    <location>
        <begin position="6"/>
        <end position="122"/>
    </location>
</feature>
<evidence type="ECO:0000313" key="3">
    <source>
        <dbReference type="Proteomes" id="UP001228690"/>
    </source>
</evidence>
<protein>
    <submittedName>
        <fullName evidence="2">TIR domain-containing protein</fullName>
    </submittedName>
</protein>
<dbReference type="Pfam" id="PF08937">
    <property type="entry name" value="ThsB_TIR"/>
    <property type="match status" value="1"/>
</dbReference>
<proteinExistence type="predicted"/>
<accession>A0ABY8MJN5</accession>